<keyword evidence="1" id="KW-0378">Hydrolase</keyword>
<dbReference type="Proteomes" id="UP000824238">
    <property type="component" value="Unassembled WGS sequence"/>
</dbReference>
<feature type="domain" description="Calcineurin-like phosphoesterase" evidence="2">
    <location>
        <begin position="2"/>
        <end position="191"/>
    </location>
</feature>
<dbReference type="InterPro" id="IPR029052">
    <property type="entry name" value="Metallo-depent_PP-like"/>
</dbReference>
<evidence type="ECO:0000256" key="1">
    <source>
        <dbReference type="ARBA" id="ARBA00022801"/>
    </source>
</evidence>
<evidence type="ECO:0000259" key="2">
    <source>
        <dbReference type="Pfam" id="PF00149"/>
    </source>
</evidence>
<dbReference type="CDD" id="cd00840">
    <property type="entry name" value="MPP_Mre11_N"/>
    <property type="match status" value="1"/>
</dbReference>
<dbReference type="InterPro" id="IPR050535">
    <property type="entry name" value="DNA_Repair-Maintenance_Comp"/>
</dbReference>
<organism evidence="3 4">
    <name type="scientific">Candidatus Scatomorpha intestinigallinarum</name>
    <dbReference type="NCBI Taxonomy" id="2840923"/>
    <lineage>
        <taxon>Bacteria</taxon>
        <taxon>Bacillati</taxon>
        <taxon>Bacillota</taxon>
        <taxon>Clostridia</taxon>
        <taxon>Eubacteriales</taxon>
        <taxon>Candidatus Scatomorpha</taxon>
    </lineage>
</organism>
<dbReference type="InterPro" id="IPR004843">
    <property type="entry name" value="Calcineurin-like_PHP"/>
</dbReference>
<name>A0A9D1DLT2_9FIRM</name>
<proteinExistence type="predicted"/>
<accession>A0A9D1DLT2</accession>
<reference evidence="3" key="2">
    <citation type="journal article" date="2021" name="PeerJ">
        <title>Extensive microbial diversity within the chicken gut microbiome revealed by metagenomics and culture.</title>
        <authorList>
            <person name="Gilroy R."/>
            <person name="Ravi A."/>
            <person name="Getino M."/>
            <person name="Pursley I."/>
            <person name="Horton D.L."/>
            <person name="Alikhan N.F."/>
            <person name="Baker D."/>
            <person name="Gharbi K."/>
            <person name="Hall N."/>
            <person name="Watson M."/>
            <person name="Adriaenssens E.M."/>
            <person name="Foster-Nyarko E."/>
            <person name="Jarju S."/>
            <person name="Secka A."/>
            <person name="Antonio M."/>
            <person name="Oren A."/>
            <person name="Chaudhuri R.R."/>
            <person name="La Ragione R."/>
            <person name="Hildebrand F."/>
            <person name="Pallen M.J."/>
        </authorList>
    </citation>
    <scope>NUCLEOTIDE SEQUENCE</scope>
    <source>
        <strain evidence="3">ChiGjej3B3-7149</strain>
    </source>
</reference>
<reference evidence="3" key="1">
    <citation type="submission" date="2020-10" db="EMBL/GenBank/DDBJ databases">
        <authorList>
            <person name="Gilroy R."/>
        </authorList>
    </citation>
    <scope>NUCLEOTIDE SEQUENCE</scope>
    <source>
        <strain evidence="3">ChiGjej3B3-7149</strain>
    </source>
</reference>
<dbReference type="PANTHER" id="PTHR30337:SF7">
    <property type="entry name" value="PHOSPHOESTERASE"/>
    <property type="match status" value="1"/>
</dbReference>
<sequence length="361" mass="40110">MIRILHAADLHLDSPFEGLPEEKAALRRNEQRQLLRALAQLRAESGAQLVLLAGDLFDSAASWAGTEDTLRLALAEMEVPVFISPGNHDFYSRSGRWQRLALPENVRLFTGRSLEGLDVPELGVRVWGAAFTDRVSGPLLRGFSAPRQEGRLELLCLHGEVGVPSSRYDPVSEEELAASGLDYAAFGHVHAFSGLRRAGDCFYAWPGCPEGRGFDETGEKGVIIADVERGGVKLRFAPVCTRRYERLEVDASELESFRLPEGAERNIYRLSVTGETDAPPDLAALRRRLEGECFGLRLRDETRLRRDVWARAQEDSLRGAFLRRLREKYDAAPDEAGREAVTRAVRWGLAALDGGEEAEEL</sequence>
<dbReference type="Gene3D" id="3.60.21.10">
    <property type="match status" value="1"/>
</dbReference>
<keyword evidence="3" id="KW-0540">Nuclease</keyword>
<evidence type="ECO:0000313" key="3">
    <source>
        <dbReference type="EMBL" id="HIR55203.1"/>
    </source>
</evidence>
<dbReference type="Pfam" id="PF00149">
    <property type="entry name" value="Metallophos"/>
    <property type="match status" value="1"/>
</dbReference>
<dbReference type="AlphaFoldDB" id="A0A9D1DLT2"/>
<protein>
    <submittedName>
        <fullName evidence="3">DNA repair exonuclease</fullName>
    </submittedName>
</protein>
<evidence type="ECO:0000313" key="4">
    <source>
        <dbReference type="Proteomes" id="UP000824238"/>
    </source>
</evidence>
<dbReference type="GO" id="GO:0004527">
    <property type="term" value="F:exonuclease activity"/>
    <property type="evidence" value="ECO:0007669"/>
    <property type="project" value="UniProtKB-KW"/>
</dbReference>
<dbReference type="EMBL" id="DVHH01000157">
    <property type="protein sequence ID" value="HIR55203.1"/>
    <property type="molecule type" value="Genomic_DNA"/>
</dbReference>
<gene>
    <name evidence="3" type="ORF">IAD36_06415</name>
</gene>
<dbReference type="PANTHER" id="PTHR30337">
    <property type="entry name" value="COMPONENT OF ATP-DEPENDENT DSDNA EXONUCLEASE"/>
    <property type="match status" value="1"/>
</dbReference>
<keyword evidence="3" id="KW-0269">Exonuclease</keyword>
<dbReference type="SUPFAM" id="SSF56300">
    <property type="entry name" value="Metallo-dependent phosphatases"/>
    <property type="match status" value="1"/>
</dbReference>
<dbReference type="InterPro" id="IPR041796">
    <property type="entry name" value="Mre11_N"/>
</dbReference>
<comment type="caution">
    <text evidence="3">The sequence shown here is derived from an EMBL/GenBank/DDBJ whole genome shotgun (WGS) entry which is preliminary data.</text>
</comment>